<dbReference type="SUPFAM" id="SSF46955">
    <property type="entry name" value="Putative DNA-binding domain"/>
    <property type="match status" value="1"/>
</dbReference>
<keyword evidence="1" id="KW-0238">DNA-binding</keyword>
<dbReference type="SMART" id="SM00422">
    <property type="entry name" value="HTH_MERR"/>
    <property type="match status" value="1"/>
</dbReference>
<dbReference type="Gene3D" id="1.10.1660.10">
    <property type="match status" value="1"/>
</dbReference>
<dbReference type="Proteomes" id="UP000831963">
    <property type="component" value="Chromosome"/>
</dbReference>
<dbReference type="EMBL" id="CP078077">
    <property type="protein sequence ID" value="UPL13346.1"/>
    <property type="molecule type" value="Genomic_DNA"/>
</dbReference>
<name>A0ABY4INF7_9MICO</name>
<evidence type="ECO:0000259" key="2">
    <source>
        <dbReference type="PROSITE" id="PS50937"/>
    </source>
</evidence>
<dbReference type="RefSeq" id="WP_247634182.1">
    <property type="nucleotide sequence ID" value="NZ_CP078077.1"/>
</dbReference>
<sequence>MTEILMPDITVDIPEGGFTIGEAAAALGIPMETLRYWDRAGLLREETPRNAGGQRRYGRSDLEWIAGVIMLRETGMGVSGIREIAALSRTPGTEAERLAFFEAHRRQVQREIARTRRHLAAIEQKIAAYRAVVEKEES</sequence>
<keyword evidence="4" id="KW-1185">Reference proteome</keyword>
<proteinExistence type="predicted"/>
<evidence type="ECO:0000313" key="3">
    <source>
        <dbReference type="EMBL" id="UPL13346.1"/>
    </source>
</evidence>
<gene>
    <name evidence="3" type="ORF">KV396_02160</name>
</gene>
<organism evidence="3 4">
    <name type="scientific">Microbacterium galbinum</name>
    <dbReference type="NCBI Taxonomy" id="2851646"/>
    <lineage>
        <taxon>Bacteria</taxon>
        <taxon>Bacillati</taxon>
        <taxon>Actinomycetota</taxon>
        <taxon>Actinomycetes</taxon>
        <taxon>Micrococcales</taxon>
        <taxon>Microbacteriaceae</taxon>
        <taxon>Microbacterium</taxon>
    </lineage>
</organism>
<dbReference type="PROSITE" id="PS50937">
    <property type="entry name" value="HTH_MERR_2"/>
    <property type="match status" value="1"/>
</dbReference>
<protein>
    <submittedName>
        <fullName evidence="3">MerR family transcriptional regulator</fullName>
    </submittedName>
</protein>
<dbReference type="InterPro" id="IPR047057">
    <property type="entry name" value="MerR_fam"/>
</dbReference>
<dbReference type="PANTHER" id="PTHR30204:SF98">
    <property type="entry name" value="HTH-TYPE TRANSCRIPTIONAL REGULATOR ADHR"/>
    <property type="match status" value="1"/>
</dbReference>
<evidence type="ECO:0000313" key="4">
    <source>
        <dbReference type="Proteomes" id="UP000831963"/>
    </source>
</evidence>
<dbReference type="PANTHER" id="PTHR30204">
    <property type="entry name" value="REDOX-CYCLING DRUG-SENSING TRANSCRIPTIONAL ACTIVATOR SOXR"/>
    <property type="match status" value="1"/>
</dbReference>
<dbReference type="InterPro" id="IPR000551">
    <property type="entry name" value="MerR-type_HTH_dom"/>
</dbReference>
<dbReference type="CDD" id="cd01109">
    <property type="entry name" value="HTH_YyaN"/>
    <property type="match status" value="1"/>
</dbReference>
<dbReference type="Pfam" id="PF13411">
    <property type="entry name" value="MerR_1"/>
    <property type="match status" value="1"/>
</dbReference>
<feature type="domain" description="HTH merR-type" evidence="2">
    <location>
        <begin position="17"/>
        <end position="87"/>
    </location>
</feature>
<evidence type="ECO:0000256" key="1">
    <source>
        <dbReference type="ARBA" id="ARBA00023125"/>
    </source>
</evidence>
<accession>A0ABY4INF7</accession>
<reference evidence="3 4" key="1">
    <citation type="submission" date="2021-06" db="EMBL/GenBank/DDBJ databases">
        <title>Genome-based taxonomic framework of Microbacterium strains isolated from marine environment, the description of four new species and reclassification of four preexisting species.</title>
        <authorList>
            <person name="Lee S.D."/>
            <person name="Kim S.-M."/>
            <person name="Byeon Y.-S."/>
            <person name="Yang H.L."/>
            <person name="Kim I.S."/>
        </authorList>
    </citation>
    <scope>NUCLEOTIDE SEQUENCE [LARGE SCALE GENOMIC DNA]</scope>
    <source>
        <strain evidence="3 4">SSW1-36</strain>
    </source>
</reference>
<dbReference type="InterPro" id="IPR009061">
    <property type="entry name" value="DNA-bd_dom_put_sf"/>
</dbReference>